<sequence length="139" mass="14754">MTAVTLVGATLLPLRRPVRWDTAAAPASGMISLYLPQFGDRGGHNQAISFPDQSSSSTDSGRIDPTTFDGRTTSGGMASDSRAAAAMASGNKDSTAKLTQSQADNNNSYASNHVDGYKHCGQQWVDRRFPYEIPEVVSG</sequence>
<keyword evidence="3" id="KW-1185">Reference proteome</keyword>
<organism evidence="2 3">
    <name type="scientific">Cuscuta australis</name>
    <dbReference type="NCBI Taxonomy" id="267555"/>
    <lineage>
        <taxon>Eukaryota</taxon>
        <taxon>Viridiplantae</taxon>
        <taxon>Streptophyta</taxon>
        <taxon>Embryophyta</taxon>
        <taxon>Tracheophyta</taxon>
        <taxon>Spermatophyta</taxon>
        <taxon>Magnoliopsida</taxon>
        <taxon>eudicotyledons</taxon>
        <taxon>Gunneridae</taxon>
        <taxon>Pentapetalae</taxon>
        <taxon>asterids</taxon>
        <taxon>lamiids</taxon>
        <taxon>Solanales</taxon>
        <taxon>Convolvulaceae</taxon>
        <taxon>Cuscuteae</taxon>
        <taxon>Cuscuta</taxon>
        <taxon>Cuscuta subgen. Grammica</taxon>
        <taxon>Cuscuta sect. Cleistogrammica</taxon>
    </lineage>
</organism>
<dbReference type="Proteomes" id="UP000249390">
    <property type="component" value="Unassembled WGS sequence"/>
</dbReference>
<comment type="caution">
    <text evidence="2">The sequence shown here is derived from an EMBL/GenBank/DDBJ whole genome shotgun (WGS) entry which is preliminary data.</text>
</comment>
<gene>
    <name evidence="2" type="ORF">DM860_013035</name>
</gene>
<reference evidence="2 3" key="1">
    <citation type="submission" date="2018-06" db="EMBL/GenBank/DDBJ databases">
        <title>The Genome of Cuscuta australis (Dodder) Provides Insight into the Evolution of Plant Parasitism.</title>
        <authorList>
            <person name="Liu H."/>
        </authorList>
    </citation>
    <scope>NUCLEOTIDE SEQUENCE [LARGE SCALE GENOMIC DNA]</scope>
    <source>
        <strain evidence="3">cv. Yunnan</strain>
        <tissue evidence="2">Vines</tissue>
    </source>
</reference>
<dbReference type="AlphaFoldDB" id="A0A328D371"/>
<evidence type="ECO:0000313" key="3">
    <source>
        <dbReference type="Proteomes" id="UP000249390"/>
    </source>
</evidence>
<proteinExistence type="predicted"/>
<feature type="compositionally biased region" description="Low complexity" evidence="1">
    <location>
        <begin position="49"/>
        <end position="64"/>
    </location>
</feature>
<feature type="region of interest" description="Disordered" evidence="1">
    <location>
        <begin position="44"/>
        <end position="115"/>
    </location>
</feature>
<accession>A0A328D371</accession>
<feature type="compositionally biased region" description="Low complexity" evidence="1">
    <location>
        <begin position="74"/>
        <end position="90"/>
    </location>
</feature>
<feature type="compositionally biased region" description="Polar residues" evidence="1">
    <location>
        <begin position="91"/>
        <end position="111"/>
    </location>
</feature>
<evidence type="ECO:0000256" key="1">
    <source>
        <dbReference type="SAM" id="MobiDB-lite"/>
    </source>
</evidence>
<name>A0A328D371_9ASTE</name>
<evidence type="ECO:0000313" key="2">
    <source>
        <dbReference type="EMBL" id="RAL39834.1"/>
    </source>
</evidence>
<protein>
    <submittedName>
        <fullName evidence="2">Uncharacterized protein</fullName>
    </submittedName>
</protein>
<dbReference type="EMBL" id="NQVE01000196">
    <property type="protein sequence ID" value="RAL39834.1"/>
    <property type="molecule type" value="Genomic_DNA"/>
</dbReference>